<reference evidence="3 4" key="1">
    <citation type="submission" date="2019-09" db="EMBL/GenBank/DDBJ databases">
        <title>Mumia zhuanghuii sp. nov. isolated from the intestinal contents of plateau pika (Ochotona curzoniae) in the Qinghai-Tibet plateau of China.</title>
        <authorList>
            <person name="Tian Z."/>
        </authorList>
    </citation>
    <scope>NUCLEOTIDE SEQUENCE [LARGE SCALE GENOMIC DNA]</scope>
    <source>
        <strain evidence="4">350</strain>
    </source>
</reference>
<evidence type="ECO:0000256" key="1">
    <source>
        <dbReference type="ARBA" id="ARBA00022801"/>
    </source>
</evidence>
<dbReference type="Proteomes" id="UP000307768">
    <property type="component" value="Unassembled WGS sequence"/>
</dbReference>
<dbReference type="GO" id="GO:0016787">
    <property type="term" value="F:hydrolase activity"/>
    <property type="evidence" value="ECO:0007669"/>
    <property type="project" value="UniProtKB-KW"/>
</dbReference>
<evidence type="ECO:0000313" key="3">
    <source>
        <dbReference type="EMBL" id="KAA1425294.1"/>
    </source>
</evidence>
<dbReference type="EMBL" id="VDFQ02000001">
    <property type="protein sequence ID" value="KAA1425294.1"/>
    <property type="molecule type" value="Genomic_DNA"/>
</dbReference>
<gene>
    <name evidence="3" type="ORF">FE697_005395</name>
</gene>
<comment type="caution">
    <text evidence="3">The sequence shown here is derived from an EMBL/GenBank/DDBJ whole genome shotgun (WGS) entry which is preliminary data.</text>
</comment>
<evidence type="ECO:0000259" key="2">
    <source>
        <dbReference type="Pfam" id="PF00561"/>
    </source>
</evidence>
<dbReference type="PRINTS" id="PR00412">
    <property type="entry name" value="EPOXHYDRLASE"/>
</dbReference>
<feature type="domain" description="AB hydrolase-1" evidence="2">
    <location>
        <begin position="41"/>
        <end position="147"/>
    </location>
</feature>
<dbReference type="InterPro" id="IPR000073">
    <property type="entry name" value="AB_hydrolase_1"/>
</dbReference>
<accession>A0A5Q6S4G7</accession>
<dbReference type="PANTHER" id="PTHR43329">
    <property type="entry name" value="EPOXIDE HYDROLASE"/>
    <property type="match status" value="1"/>
</dbReference>
<dbReference type="AlphaFoldDB" id="A0A5Q6S4G7"/>
<proteinExistence type="predicted"/>
<keyword evidence="1 3" id="KW-0378">Hydrolase</keyword>
<protein>
    <submittedName>
        <fullName evidence="3">Alpha/beta hydrolase</fullName>
    </submittedName>
</protein>
<dbReference type="Gene3D" id="3.40.50.1820">
    <property type="entry name" value="alpha/beta hydrolase"/>
    <property type="match status" value="1"/>
</dbReference>
<organism evidence="3 4">
    <name type="scientific">Mumia zhuanghuii</name>
    <dbReference type="NCBI Taxonomy" id="2585211"/>
    <lineage>
        <taxon>Bacteria</taxon>
        <taxon>Bacillati</taxon>
        <taxon>Actinomycetota</taxon>
        <taxon>Actinomycetes</taxon>
        <taxon>Propionibacteriales</taxon>
        <taxon>Nocardioidaceae</taxon>
        <taxon>Mumia</taxon>
    </lineage>
</organism>
<dbReference type="PRINTS" id="PR00111">
    <property type="entry name" value="ABHYDROLASE"/>
</dbReference>
<dbReference type="Pfam" id="PF00561">
    <property type="entry name" value="Abhydrolase_1"/>
    <property type="match status" value="1"/>
</dbReference>
<dbReference type="OrthoDB" id="2987348at2"/>
<dbReference type="RefSeq" id="WP_149768469.1">
    <property type="nucleotide sequence ID" value="NZ_VDFQ02000001.1"/>
</dbReference>
<dbReference type="SUPFAM" id="SSF53474">
    <property type="entry name" value="alpha/beta-Hydrolases"/>
    <property type="match status" value="1"/>
</dbReference>
<dbReference type="InterPro" id="IPR000639">
    <property type="entry name" value="Epox_hydrolase-like"/>
</dbReference>
<dbReference type="InterPro" id="IPR029058">
    <property type="entry name" value="AB_hydrolase_fold"/>
</dbReference>
<name>A0A5Q6S4G7_9ACTN</name>
<sequence length="292" mass="31561">MSEISTGSTGRTADVWTERRSVDVGALTFDVAFAGPEEGTPVVLLHGFPQTYDSWLGVAPRLAEAGLRVIAPNQRGYSPGARPLDTDAYGMEHLVGDVTGLMDALGYDATHVVGHDWGAAVSWALTAHHPDRVRSLVALSVPHLAAYGWALRHDEDQQKRASYIQLMRQPGKAEEVLLADGARRITAMYDGAVPPEIAASFVAAMQEPGALTAALNWYRAMDRDLDQTPTVVVPTTYLWGDADWALGAAGARRCGEHVDAEYRFVPVAGASHWFPEEFPDVVASEIVARTRG</sequence>
<evidence type="ECO:0000313" key="4">
    <source>
        <dbReference type="Proteomes" id="UP000307768"/>
    </source>
</evidence>